<dbReference type="GeneID" id="115696498"/>
<dbReference type="RefSeq" id="XP_030479258.1">
    <property type="nucleotide sequence ID" value="XM_030623398.1"/>
</dbReference>
<dbReference type="EMBL" id="UZAU01000737">
    <property type="status" value="NOT_ANNOTATED_CDS"/>
    <property type="molecule type" value="Genomic_DNA"/>
</dbReference>
<gene>
    <name evidence="1" type="primary">LOC115696498</name>
</gene>
<accession>A0A803QDF1</accession>
<keyword evidence="2" id="KW-1185">Reference proteome</keyword>
<proteinExistence type="predicted"/>
<dbReference type="CDD" id="cd09272">
    <property type="entry name" value="RNase_HI_RT_Ty1"/>
    <property type="match status" value="1"/>
</dbReference>
<sequence length="134" mass="15018">MIGGLLYLTTSRPDISFGVRLCARYQANPKQSHLSIVKQIFNHLAGTVNYGLWYTCDKNTTLVGYNDYDWAGCLDDRKSASGGCFFIGNNLVSWYSKKQQSISLSTVEAEYIVAGSCCTQLIWLNKMLTDYGYP</sequence>
<evidence type="ECO:0008006" key="3">
    <source>
        <dbReference type="Google" id="ProtNLM"/>
    </source>
</evidence>
<dbReference type="EnsemblPlants" id="evm.model.09.1118">
    <property type="protein sequence ID" value="cds.evm.model.09.1118"/>
    <property type="gene ID" value="evm.TU.09.1118"/>
</dbReference>
<dbReference type="Gramene" id="evm.model.09.1118">
    <property type="protein sequence ID" value="cds.evm.model.09.1118"/>
    <property type="gene ID" value="evm.TU.09.1118"/>
</dbReference>
<organism evidence="1 2">
    <name type="scientific">Cannabis sativa</name>
    <name type="common">Hemp</name>
    <name type="synonym">Marijuana</name>
    <dbReference type="NCBI Taxonomy" id="3483"/>
    <lineage>
        <taxon>Eukaryota</taxon>
        <taxon>Viridiplantae</taxon>
        <taxon>Streptophyta</taxon>
        <taxon>Embryophyta</taxon>
        <taxon>Tracheophyta</taxon>
        <taxon>Spermatophyta</taxon>
        <taxon>Magnoliopsida</taxon>
        <taxon>eudicotyledons</taxon>
        <taxon>Gunneridae</taxon>
        <taxon>Pentapetalae</taxon>
        <taxon>rosids</taxon>
        <taxon>fabids</taxon>
        <taxon>Rosales</taxon>
        <taxon>Cannabaceae</taxon>
        <taxon>Cannabis</taxon>
    </lineage>
</organism>
<name>A0A803QDF1_CANSA</name>
<evidence type="ECO:0000313" key="1">
    <source>
        <dbReference type="EnsemblPlants" id="cds.evm.model.09.1118"/>
    </source>
</evidence>
<reference evidence="1" key="1">
    <citation type="submission" date="2018-11" db="EMBL/GenBank/DDBJ databases">
        <authorList>
            <person name="Grassa J C."/>
        </authorList>
    </citation>
    <scope>NUCLEOTIDE SEQUENCE [LARGE SCALE GENOMIC DNA]</scope>
</reference>
<dbReference type="OMA" id="DPKETHV"/>
<reference evidence="1" key="2">
    <citation type="submission" date="2021-03" db="UniProtKB">
        <authorList>
            <consortium name="EnsemblPlants"/>
        </authorList>
    </citation>
    <scope>IDENTIFICATION</scope>
</reference>
<evidence type="ECO:0000313" key="2">
    <source>
        <dbReference type="Proteomes" id="UP000596661"/>
    </source>
</evidence>
<dbReference type="KEGG" id="csav:115696498"/>
<dbReference type="Proteomes" id="UP000596661">
    <property type="component" value="Chromosome 9"/>
</dbReference>
<dbReference type="OrthoDB" id="418237at2759"/>
<protein>
    <recommendedName>
        <fullName evidence="3">Mitochondrial protein</fullName>
    </recommendedName>
</protein>
<dbReference type="PANTHER" id="PTHR11439">
    <property type="entry name" value="GAG-POL-RELATED RETROTRANSPOSON"/>
    <property type="match status" value="1"/>
</dbReference>
<dbReference type="AlphaFoldDB" id="A0A803QDF1"/>
<dbReference type="PANTHER" id="PTHR11439:SF486">
    <property type="entry name" value="RLK (RECEPTOR-LIKE KINASE) PROTEIN, PUTATIVE-RELATED"/>
    <property type="match status" value="1"/>
</dbReference>